<dbReference type="InterPro" id="IPR018727">
    <property type="entry name" value="DUF2267"/>
</dbReference>
<dbReference type="OrthoDB" id="1437314at2"/>
<evidence type="ECO:0000313" key="1">
    <source>
        <dbReference type="EMBL" id="PWN06484.1"/>
    </source>
</evidence>
<keyword evidence="2" id="KW-1185">Reference proteome</keyword>
<dbReference type="EMBL" id="QGGB01000006">
    <property type="protein sequence ID" value="PWN06484.1"/>
    <property type="molecule type" value="Genomic_DNA"/>
</dbReference>
<accession>A0A316TVJ1</accession>
<dbReference type="InterPro" id="IPR038282">
    <property type="entry name" value="DUF2267_sf"/>
</dbReference>
<proteinExistence type="predicted"/>
<dbReference type="Gene3D" id="1.10.490.110">
    <property type="entry name" value="Uncharacterized conserved protein DUF2267"/>
    <property type="match status" value="1"/>
</dbReference>
<dbReference type="Proteomes" id="UP000245533">
    <property type="component" value="Unassembled WGS sequence"/>
</dbReference>
<sequence length="147" mass="16777">MAAFPVIDKTVQKTMILIDEVSVEGNFHDREKAFKALRGTLHALRDRLQVETAAHIGAQLPVLLSGFYYEGWKPAATPRKDRSQEEFLEHIDEYLSDKAPEINSMHAVQTVFRVLNNHISEGEIEDILKVLPEELRELWPEQAQSLA</sequence>
<reference evidence="1 2" key="1">
    <citation type="submission" date="2018-05" db="EMBL/GenBank/DDBJ databases">
        <title>Rhodohalobacter halophilus gen. nov., sp. nov., a moderately halophilic member of the family Balneolaceae.</title>
        <authorList>
            <person name="Liu Z.-W."/>
        </authorList>
    </citation>
    <scope>NUCLEOTIDE SEQUENCE [LARGE SCALE GENOMIC DNA]</scope>
    <source>
        <strain evidence="1 2">8A47</strain>
    </source>
</reference>
<gene>
    <name evidence="1" type="ORF">DDZ15_08150</name>
</gene>
<evidence type="ECO:0000313" key="2">
    <source>
        <dbReference type="Proteomes" id="UP000245533"/>
    </source>
</evidence>
<dbReference type="AlphaFoldDB" id="A0A316TVJ1"/>
<name>A0A316TVJ1_9BACT</name>
<organism evidence="1 2">
    <name type="scientific">Rhodohalobacter mucosus</name>
    <dbReference type="NCBI Taxonomy" id="2079485"/>
    <lineage>
        <taxon>Bacteria</taxon>
        <taxon>Pseudomonadati</taxon>
        <taxon>Balneolota</taxon>
        <taxon>Balneolia</taxon>
        <taxon>Balneolales</taxon>
        <taxon>Balneolaceae</taxon>
        <taxon>Rhodohalobacter</taxon>
    </lineage>
</organism>
<protein>
    <submittedName>
        <fullName evidence="1">DUF2267 domain-containing protein</fullName>
    </submittedName>
</protein>
<dbReference type="RefSeq" id="WP_109646598.1">
    <property type="nucleotide sequence ID" value="NZ_QGGB01000006.1"/>
</dbReference>
<comment type="caution">
    <text evidence="1">The sequence shown here is derived from an EMBL/GenBank/DDBJ whole genome shotgun (WGS) entry which is preliminary data.</text>
</comment>
<dbReference type="Pfam" id="PF10025">
    <property type="entry name" value="DUF2267"/>
    <property type="match status" value="1"/>
</dbReference>